<dbReference type="EMBL" id="CP108482">
    <property type="protein sequence ID" value="WUS57363.1"/>
    <property type="molecule type" value="Genomic_DNA"/>
</dbReference>
<name>A0ABZ1W9B4_9ACTN</name>
<organism evidence="1 2">
    <name type="scientific">Kitasatospora herbaricolor</name>
    <dbReference type="NCBI Taxonomy" id="68217"/>
    <lineage>
        <taxon>Bacteria</taxon>
        <taxon>Bacillati</taxon>
        <taxon>Actinomycetota</taxon>
        <taxon>Actinomycetes</taxon>
        <taxon>Kitasatosporales</taxon>
        <taxon>Streptomycetaceae</taxon>
        <taxon>Kitasatospora</taxon>
    </lineage>
</organism>
<proteinExistence type="predicted"/>
<accession>A0ABZ1W9B4</accession>
<evidence type="ECO:0000313" key="2">
    <source>
        <dbReference type="Proteomes" id="UP001432014"/>
    </source>
</evidence>
<dbReference type="Proteomes" id="UP001432014">
    <property type="component" value="Chromosome"/>
</dbReference>
<sequence length="133" mass="14156">MMLGEQLGEVHSRETAKRVLPGGDVEVSYEAEGELLGVATTEIATYESTMDANGVLVGEGQGVTMTADGDVVVWHGNGIGRFTGTAPGAMSWRGAIFFDTASERFARLNSAVGVFEYDTDGSGKGVAKFWEWK</sequence>
<gene>
    <name evidence="1" type="ORF">OG469_18695</name>
</gene>
<keyword evidence="2" id="KW-1185">Reference proteome</keyword>
<evidence type="ECO:0000313" key="1">
    <source>
        <dbReference type="EMBL" id="WUS57363.1"/>
    </source>
</evidence>
<dbReference type="RefSeq" id="WP_329497172.1">
    <property type="nucleotide sequence ID" value="NZ_CP108460.1"/>
</dbReference>
<protein>
    <submittedName>
        <fullName evidence="1">Uncharacterized protein</fullName>
    </submittedName>
</protein>
<reference evidence="1 2" key="1">
    <citation type="submission" date="2022-10" db="EMBL/GenBank/DDBJ databases">
        <title>The complete genomes of actinobacterial strains from the NBC collection.</title>
        <authorList>
            <person name="Joergensen T.S."/>
            <person name="Alvarez Arevalo M."/>
            <person name="Sterndorff E.B."/>
            <person name="Faurdal D."/>
            <person name="Vuksanovic O."/>
            <person name="Mourched A.-S."/>
            <person name="Charusanti P."/>
            <person name="Shaw S."/>
            <person name="Blin K."/>
            <person name="Weber T."/>
        </authorList>
    </citation>
    <scope>NUCLEOTIDE SEQUENCE [LARGE SCALE GENOMIC DNA]</scope>
    <source>
        <strain evidence="1 2">NBC_01247</strain>
    </source>
</reference>
<dbReference type="Gene3D" id="2.40.160.20">
    <property type="match status" value="1"/>
</dbReference>